<evidence type="ECO:0000313" key="3">
    <source>
        <dbReference type="Proteomes" id="UP000188318"/>
    </source>
</evidence>
<dbReference type="OrthoDB" id="1162399at2759"/>
<dbReference type="AlphaFoldDB" id="A0A1R3RPH7"/>
<dbReference type="STRING" id="602072.A0A1R3RPH7"/>
<organism evidence="2 3">
    <name type="scientific">Aspergillus carbonarius (strain ITEM 5010)</name>
    <dbReference type="NCBI Taxonomy" id="602072"/>
    <lineage>
        <taxon>Eukaryota</taxon>
        <taxon>Fungi</taxon>
        <taxon>Dikarya</taxon>
        <taxon>Ascomycota</taxon>
        <taxon>Pezizomycotina</taxon>
        <taxon>Eurotiomycetes</taxon>
        <taxon>Eurotiomycetidae</taxon>
        <taxon>Eurotiales</taxon>
        <taxon>Aspergillaceae</taxon>
        <taxon>Aspergillus</taxon>
        <taxon>Aspergillus subgen. Circumdati</taxon>
    </lineage>
</organism>
<dbReference type="Gene3D" id="3.10.450.50">
    <property type="match status" value="1"/>
</dbReference>
<feature type="region of interest" description="Disordered" evidence="1">
    <location>
        <begin position="412"/>
        <end position="510"/>
    </location>
</feature>
<protein>
    <recommendedName>
        <fullName evidence="4">NTF2 domain-containing protein</fullName>
    </recommendedName>
</protein>
<dbReference type="VEuPathDB" id="FungiDB:ASPCADRAFT_144782"/>
<evidence type="ECO:0000313" key="2">
    <source>
        <dbReference type="EMBL" id="OOF96382.1"/>
    </source>
</evidence>
<gene>
    <name evidence="2" type="ORF">ASPCADRAFT_144782</name>
</gene>
<dbReference type="SUPFAM" id="SSF54427">
    <property type="entry name" value="NTF2-like"/>
    <property type="match status" value="1"/>
</dbReference>
<keyword evidence="3" id="KW-1185">Reference proteome</keyword>
<proteinExistence type="predicted"/>
<dbReference type="InterPro" id="IPR032710">
    <property type="entry name" value="NTF2-like_dom_sf"/>
</dbReference>
<feature type="compositionally biased region" description="Basic and acidic residues" evidence="1">
    <location>
        <begin position="177"/>
        <end position="189"/>
    </location>
</feature>
<evidence type="ECO:0000256" key="1">
    <source>
        <dbReference type="SAM" id="MobiDB-lite"/>
    </source>
</evidence>
<name>A0A1R3RPH7_ASPC5</name>
<feature type="compositionally biased region" description="Basic and acidic residues" evidence="1">
    <location>
        <begin position="299"/>
        <end position="320"/>
    </location>
</feature>
<evidence type="ECO:0008006" key="4">
    <source>
        <dbReference type="Google" id="ProtNLM"/>
    </source>
</evidence>
<dbReference type="OMA" id="GKTGRNW"/>
<dbReference type="Proteomes" id="UP000188318">
    <property type="component" value="Unassembled WGS sequence"/>
</dbReference>
<sequence length="510" mass="57103">MSLKDVYRRFLADPRSAPLASDASLIYITTTTKLDGASAVINYLTKQQRGIKTKSENILDLIESANSLCLDIETTLEFVSGSGGAYLPSLDDNFLAGHVATFPTVHIVRFNSQNQIQNVRIYWDQASLLKQVDVIGSRGRAWPVREPQDQIRLIKSSVSSGPADDGPAPTSSLPSETAKESNDREEPRKQASPGKKHIKDPHAADSLFELLSPGKDRSDPVRPPRAPASAQPQQREYGEIFGDHDDVDLDAIEASPSRSRNTARAGVGKNYQGSRIFDNEEAGAGDGGHEQIAYRAHPKRFDHFELGADNSQREVQEKPGRPMSRQAPHWDFDDFVTPEKPKRQLRGEEIRHFGWSDDEPDLTSPPVRPRVVHARPDAETHFQLTDAPEEDKNAPRIISSYQNKGMGLYKNHLFKDNEGTENAPLSAVNNGPNRKNEFETHWSMAESPQKSEVSRENQKPIPGDRQKAVKNMESSWDTHESPKPPVKMTPPQRRSVRYVNQRSWDISDDK</sequence>
<feature type="compositionally biased region" description="Basic and acidic residues" evidence="1">
    <location>
        <begin position="328"/>
        <end position="355"/>
    </location>
</feature>
<dbReference type="EMBL" id="KV907498">
    <property type="protein sequence ID" value="OOF96382.1"/>
    <property type="molecule type" value="Genomic_DNA"/>
</dbReference>
<feature type="compositionally biased region" description="Basic and acidic residues" evidence="1">
    <location>
        <begin position="452"/>
        <end position="467"/>
    </location>
</feature>
<feature type="region of interest" description="Disordered" evidence="1">
    <location>
        <begin position="156"/>
        <end position="399"/>
    </location>
</feature>
<reference evidence="3" key="1">
    <citation type="journal article" date="2017" name="Genome Biol.">
        <title>Comparative genomics reveals high biological diversity and specific adaptations in the industrially and medically important fungal genus Aspergillus.</title>
        <authorList>
            <person name="de Vries R.P."/>
            <person name="Riley R."/>
            <person name="Wiebenga A."/>
            <person name="Aguilar-Osorio G."/>
            <person name="Amillis S."/>
            <person name="Uchima C.A."/>
            <person name="Anderluh G."/>
            <person name="Asadollahi M."/>
            <person name="Askin M."/>
            <person name="Barry K."/>
            <person name="Battaglia E."/>
            <person name="Bayram O."/>
            <person name="Benocci T."/>
            <person name="Braus-Stromeyer S.A."/>
            <person name="Caldana C."/>
            <person name="Canovas D."/>
            <person name="Cerqueira G.C."/>
            <person name="Chen F."/>
            <person name="Chen W."/>
            <person name="Choi C."/>
            <person name="Clum A."/>
            <person name="Dos Santos R.A."/>
            <person name="Damasio A.R."/>
            <person name="Diallinas G."/>
            <person name="Emri T."/>
            <person name="Fekete E."/>
            <person name="Flipphi M."/>
            <person name="Freyberg S."/>
            <person name="Gallo A."/>
            <person name="Gournas C."/>
            <person name="Habgood R."/>
            <person name="Hainaut M."/>
            <person name="Harispe M.L."/>
            <person name="Henrissat B."/>
            <person name="Hilden K.S."/>
            <person name="Hope R."/>
            <person name="Hossain A."/>
            <person name="Karabika E."/>
            <person name="Karaffa L."/>
            <person name="Karanyi Z."/>
            <person name="Krasevec N."/>
            <person name="Kuo A."/>
            <person name="Kusch H."/>
            <person name="LaButti K."/>
            <person name="Lagendijk E.L."/>
            <person name="Lapidus A."/>
            <person name="Levasseur A."/>
            <person name="Lindquist E."/>
            <person name="Lipzen A."/>
            <person name="Logrieco A.F."/>
            <person name="MacCabe A."/>
            <person name="Maekelae M.R."/>
            <person name="Malavazi I."/>
            <person name="Melin P."/>
            <person name="Meyer V."/>
            <person name="Mielnichuk N."/>
            <person name="Miskei M."/>
            <person name="Molnar A.P."/>
            <person name="Mule G."/>
            <person name="Ngan C.Y."/>
            <person name="Orejas M."/>
            <person name="Orosz E."/>
            <person name="Ouedraogo J.P."/>
            <person name="Overkamp K.M."/>
            <person name="Park H.-S."/>
            <person name="Perrone G."/>
            <person name="Piumi F."/>
            <person name="Punt P.J."/>
            <person name="Ram A.F."/>
            <person name="Ramon A."/>
            <person name="Rauscher S."/>
            <person name="Record E."/>
            <person name="Riano-Pachon D.M."/>
            <person name="Robert V."/>
            <person name="Roehrig J."/>
            <person name="Ruller R."/>
            <person name="Salamov A."/>
            <person name="Salih N.S."/>
            <person name="Samson R.A."/>
            <person name="Sandor E."/>
            <person name="Sanguinetti M."/>
            <person name="Schuetze T."/>
            <person name="Sepcic K."/>
            <person name="Shelest E."/>
            <person name="Sherlock G."/>
            <person name="Sophianopoulou V."/>
            <person name="Squina F.M."/>
            <person name="Sun H."/>
            <person name="Susca A."/>
            <person name="Todd R.B."/>
            <person name="Tsang A."/>
            <person name="Unkles S.E."/>
            <person name="van de Wiele N."/>
            <person name="van Rossen-Uffink D."/>
            <person name="Oliveira J.V."/>
            <person name="Vesth T.C."/>
            <person name="Visser J."/>
            <person name="Yu J.-H."/>
            <person name="Zhou M."/>
            <person name="Andersen M.R."/>
            <person name="Archer D.B."/>
            <person name="Baker S.E."/>
            <person name="Benoit I."/>
            <person name="Brakhage A.A."/>
            <person name="Braus G.H."/>
            <person name="Fischer R."/>
            <person name="Frisvad J.C."/>
            <person name="Goldman G.H."/>
            <person name="Houbraken J."/>
            <person name="Oakley B."/>
            <person name="Pocsi I."/>
            <person name="Scazzocchio C."/>
            <person name="Seiboth B."/>
            <person name="vanKuyk P.A."/>
            <person name="Wortman J."/>
            <person name="Dyer P.S."/>
            <person name="Grigoriev I.V."/>
        </authorList>
    </citation>
    <scope>NUCLEOTIDE SEQUENCE [LARGE SCALE GENOMIC DNA]</scope>
    <source>
        <strain evidence="3">ITEM 5010</strain>
    </source>
</reference>
<accession>A0A1R3RPH7</accession>